<dbReference type="GO" id="GO:0016491">
    <property type="term" value="F:oxidoreductase activity"/>
    <property type="evidence" value="ECO:0007669"/>
    <property type="project" value="UniProtKB-KW"/>
</dbReference>
<accession>A0A0K2SM97</accession>
<keyword evidence="5" id="KW-0676">Redox-active center</keyword>
<proteinExistence type="inferred from homology"/>
<evidence type="ECO:0000256" key="4">
    <source>
        <dbReference type="ARBA" id="ARBA00023157"/>
    </source>
</evidence>
<evidence type="ECO:0000313" key="9">
    <source>
        <dbReference type="Proteomes" id="UP000065807"/>
    </source>
</evidence>
<evidence type="ECO:0000256" key="3">
    <source>
        <dbReference type="ARBA" id="ARBA00023002"/>
    </source>
</evidence>
<keyword evidence="2" id="KW-0732">Signal</keyword>
<dbReference type="InterPro" id="IPR036249">
    <property type="entry name" value="Thioredoxin-like_sf"/>
</dbReference>
<dbReference type="EMBL" id="AP014924">
    <property type="protein sequence ID" value="BAS28243.1"/>
    <property type="molecule type" value="Genomic_DNA"/>
</dbReference>
<protein>
    <submittedName>
        <fullName evidence="8">DSBA oxidoreductase</fullName>
    </submittedName>
</protein>
<name>A0A0K2SM97_LIMPI</name>
<dbReference type="KEGG" id="lpil:LIP_2402"/>
<keyword evidence="4" id="KW-1015">Disulfide bond</keyword>
<evidence type="ECO:0000256" key="5">
    <source>
        <dbReference type="ARBA" id="ARBA00023284"/>
    </source>
</evidence>
<keyword evidence="9" id="KW-1185">Reference proteome</keyword>
<keyword evidence="6" id="KW-0812">Transmembrane</keyword>
<dbReference type="SUPFAM" id="SSF52833">
    <property type="entry name" value="Thioredoxin-like"/>
    <property type="match status" value="1"/>
</dbReference>
<evidence type="ECO:0000256" key="1">
    <source>
        <dbReference type="ARBA" id="ARBA00005791"/>
    </source>
</evidence>
<dbReference type="AlphaFoldDB" id="A0A0K2SM97"/>
<dbReference type="Proteomes" id="UP000065807">
    <property type="component" value="Chromosome"/>
</dbReference>
<dbReference type="Pfam" id="PF13462">
    <property type="entry name" value="Thioredoxin_4"/>
    <property type="match status" value="1"/>
</dbReference>
<keyword evidence="6" id="KW-1133">Transmembrane helix</keyword>
<reference evidence="9" key="1">
    <citation type="submission" date="2015-07" db="EMBL/GenBank/DDBJ databases">
        <title>Complete genome sequence and phylogenetic analysis of Limnochorda pilosa.</title>
        <authorList>
            <person name="Watanabe M."/>
            <person name="Kojima H."/>
            <person name="Fukui M."/>
        </authorList>
    </citation>
    <scope>NUCLEOTIDE SEQUENCE [LARGE SCALE GENOMIC DNA]</scope>
    <source>
        <strain evidence="9">HC45</strain>
    </source>
</reference>
<dbReference type="Gene3D" id="3.40.30.10">
    <property type="entry name" value="Glutaredoxin"/>
    <property type="match status" value="1"/>
</dbReference>
<feature type="domain" description="Thioredoxin-like fold" evidence="7">
    <location>
        <begin position="55"/>
        <end position="220"/>
    </location>
</feature>
<dbReference type="STRING" id="1555112.LIP_2402"/>
<keyword evidence="6" id="KW-0472">Membrane</keyword>
<organism evidence="8 9">
    <name type="scientific">Limnochorda pilosa</name>
    <dbReference type="NCBI Taxonomy" id="1555112"/>
    <lineage>
        <taxon>Bacteria</taxon>
        <taxon>Bacillati</taxon>
        <taxon>Bacillota</taxon>
        <taxon>Limnochordia</taxon>
        <taxon>Limnochordales</taxon>
        <taxon>Limnochordaceae</taxon>
        <taxon>Limnochorda</taxon>
    </lineage>
</organism>
<sequence length="228" mass="24667">MDVSQVSRRKNRRGGGPASRRFWWAAAIVLVAAAAGLLFSVSRPGQAAGWEAVEEVLGSPDAPLTVVTYVDFSCPHCGTFALEVEPELVERYVKTGKVRLVYRPMAFLGPGSILAAQAGACVGDQDPALFWPFQRRVFEELHTSGSQYTRENLATMAREIGANAEAVDACLAAGRYRDTLGRVRRLAIEEDGVRVTPTVLVGDQKLEGVPEAADFFALIDRKLAQTGS</sequence>
<keyword evidence="3" id="KW-0560">Oxidoreductase</keyword>
<evidence type="ECO:0000313" key="8">
    <source>
        <dbReference type="EMBL" id="BAS28243.1"/>
    </source>
</evidence>
<evidence type="ECO:0000259" key="7">
    <source>
        <dbReference type="Pfam" id="PF13462"/>
    </source>
</evidence>
<comment type="similarity">
    <text evidence="1">Belongs to the thioredoxin family. DsbA subfamily.</text>
</comment>
<dbReference type="InterPro" id="IPR012336">
    <property type="entry name" value="Thioredoxin-like_fold"/>
</dbReference>
<dbReference type="PANTHER" id="PTHR13887">
    <property type="entry name" value="GLUTATHIONE S-TRANSFERASE KAPPA"/>
    <property type="match status" value="1"/>
</dbReference>
<reference evidence="9" key="2">
    <citation type="journal article" date="2016" name="Int. J. Syst. Evol. Microbiol.">
        <title>Complete genome sequence and cell structure of Limnochorda pilosa, a Gram-negative spore-former within the phylum Firmicutes.</title>
        <authorList>
            <person name="Watanabe M."/>
            <person name="Kojima H."/>
            <person name="Fukui M."/>
        </authorList>
    </citation>
    <scope>NUCLEOTIDE SEQUENCE [LARGE SCALE GENOMIC DNA]</scope>
    <source>
        <strain evidence="9">HC45</strain>
    </source>
</reference>
<dbReference type="PANTHER" id="PTHR13887:SF14">
    <property type="entry name" value="DISULFIDE BOND FORMATION PROTEIN D"/>
    <property type="match status" value="1"/>
</dbReference>
<gene>
    <name evidence="8" type="ORF">LIP_2402</name>
</gene>
<feature type="transmembrane region" description="Helical" evidence="6">
    <location>
        <begin position="21"/>
        <end position="41"/>
    </location>
</feature>
<evidence type="ECO:0000256" key="6">
    <source>
        <dbReference type="SAM" id="Phobius"/>
    </source>
</evidence>
<evidence type="ECO:0000256" key="2">
    <source>
        <dbReference type="ARBA" id="ARBA00022729"/>
    </source>
</evidence>